<reference evidence="15 16" key="1">
    <citation type="submission" date="2017-08" db="EMBL/GenBank/DDBJ databases">
        <title>Infants hospitalized years apart are colonized by the same room-sourced microbial strains.</title>
        <authorList>
            <person name="Brooks B."/>
            <person name="Olm M.R."/>
            <person name="Firek B.A."/>
            <person name="Baker R."/>
            <person name="Thomas B.C."/>
            <person name="Morowitz M.J."/>
            <person name="Banfield J.F."/>
        </authorList>
    </citation>
    <scope>NUCLEOTIDE SEQUENCE [LARGE SCALE GENOMIC DNA]</scope>
    <source>
        <strain evidence="15">S2_005_003_R2_41</strain>
    </source>
</reference>
<dbReference type="GO" id="GO:0000155">
    <property type="term" value="F:phosphorelay sensor kinase activity"/>
    <property type="evidence" value="ECO:0007669"/>
    <property type="project" value="InterPro"/>
</dbReference>
<evidence type="ECO:0000256" key="9">
    <source>
        <dbReference type="ARBA" id="ARBA00022840"/>
    </source>
</evidence>
<keyword evidence="6" id="KW-0812">Transmembrane</keyword>
<dbReference type="InterPro" id="IPR036890">
    <property type="entry name" value="HATPase_C_sf"/>
</dbReference>
<dbReference type="InterPro" id="IPR005467">
    <property type="entry name" value="His_kinase_dom"/>
</dbReference>
<dbReference type="PANTHER" id="PTHR45436">
    <property type="entry name" value="SENSOR HISTIDINE KINASE YKOH"/>
    <property type="match status" value="1"/>
</dbReference>
<evidence type="ECO:0000256" key="1">
    <source>
        <dbReference type="ARBA" id="ARBA00000085"/>
    </source>
</evidence>
<dbReference type="PANTHER" id="PTHR45436:SF14">
    <property type="entry name" value="SENSOR PROTEIN QSEC"/>
    <property type="match status" value="1"/>
</dbReference>
<accession>A0A2W5RAP6</accession>
<evidence type="ECO:0000313" key="16">
    <source>
        <dbReference type="Proteomes" id="UP000249135"/>
    </source>
</evidence>
<comment type="subcellular location">
    <subcellularLocation>
        <location evidence="2">Membrane</location>
        <topology evidence="2">Multi-pass membrane protein</topology>
    </subcellularLocation>
</comment>
<evidence type="ECO:0000256" key="10">
    <source>
        <dbReference type="ARBA" id="ARBA00022989"/>
    </source>
</evidence>
<keyword evidence="4" id="KW-0597">Phosphoprotein</keyword>
<dbReference type="GO" id="GO:0005886">
    <property type="term" value="C:plasma membrane"/>
    <property type="evidence" value="ECO:0007669"/>
    <property type="project" value="TreeGrafter"/>
</dbReference>
<feature type="non-terminal residue" evidence="15">
    <location>
        <position position="1"/>
    </location>
</feature>
<dbReference type="SUPFAM" id="SSF55874">
    <property type="entry name" value="ATPase domain of HSP90 chaperone/DNA topoisomerase II/histidine kinase"/>
    <property type="match status" value="1"/>
</dbReference>
<organism evidence="15 16">
    <name type="scientific">Variovorax paradoxus</name>
    <dbReference type="NCBI Taxonomy" id="34073"/>
    <lineage>
        <taxon>Bacteria</taxon>
        <taxon>Pseudomonadati</taxon>
        <taxon>Pseudomonadota</taxon>
        <taxon>Betaproteobacteria</taxon>
        <taxon>Burkholderiales</taxon>
        <taxon>Comamonadaceae</taxon>
        <taxon>Variovorax</taxon>
    </lineage>
</organism>
<proteinExistence type="predicted"/>
<evidence type="ECO:0000256" key="6">
    <source>
        <dbReference type="ARBA" id="ARBA00022692"/>
    </source>
</evidence>
<dbReference type="Gene3D" id="3.30.565.10">
    <property type="entry name" value="Histidine kinase-like ATPase, C-terminal domain"/>
    <property type="match status" value="1"/>
</dbReference>
<evidence type="ECO:0000256" key="4">
    <source>
        <dbReference type="ARBA" id="ARBA00022553"/>
    </source>
</evidence>
<dbReference type="EC" id="2.7.13.3" evidence="3"/>
<dbReference type="CDD" id="cd00075">
    <property type="entry name" value="HATPase"/>
    <property type="match status" value="1"/>
</dbReference>
<keyword evidence="8 15" id="KW-0418">Kinase</keyword>
<dbReference type="Gene3D" id="1.10.287.130">
    <property type="match status" value="1"/>
</dbReference>
<evidence type="ECO:0000256" key="7">
    <source>
        <dbReference type="ARBA" id="ARBA00022741"/>
    </source>
</evidence>
<evidence type="ECO:0000256" key="3">
    <source>
        <dbReference type="ARBA" id="ARBA00012438"/>
    </source>
</evidence>
<sequence>FATLPQVLLLALLAVWLWRGIARDLAPLAALQTTLAHRDASDLSPVAVPPTAREIERVGEAVNDLFVRLDRSVRSQREFAGNVAHELRTPLAGIRALADYGLANPTPGVWREQLQRIAASEARASHLVDQLLALALADESDAVLQREPVRLDALVGDTVLRHLAKADARGVDLGARGLDEGEAQDFTVLADAGLIEGILDNLIDNALRYGGKTITLELAATPTRCTLAVVDDGPGIPEAAQRDLMQRWAQGPDGQKLGQGAGLGLAIVARYAQLLKAPLSLATAGPQGGLRVELVFAKG</sequence>
<feature type="domain" description="HAMP" evidence="14">
    <location>
        <begin position="22"/>
        <end position="74"/>
    </location>
</feature>
<keyword evidence="7" id="KW-0547">Nucleotide-binding</keyword>
<dbReference type="PRINTS" id="PR00344">
    <property type="entry name" value="BCTRLSENSOR"/>
</dbReference>
<evidence type="ECO:0000256" key="11">
    <source>
        <dbReference type="ARBA" id="ARBA00023012"/>
    </source>
</evidence>
<keyword evidence="12" id="KW-0472">Membrane</keyword>
<dbReference type="PROSITE" id="PS50885">
    <property type="entry name" value="HAMP"/>
    <property type="match status" value="1"/>
</dbReference>
<evidence type="ECO:0000259" key="14">
    <source>
        <dbReference type="PROSITE" id="PS50885"/>
    </source>
</evidence>
<comment type="caution">
    <text evidence="15">The sequence shown here is derived from an EMBL/GenBank/DDBJ whole genome shotgun (WGS) entry which is preliminary data.</text>
</comment>
<evidence type="ECO:0000256" key="2">
    <source>
        <dbReference type="ARBA" id="ARBA00004141"/>
    </source>
</evidence>
<evidence type="ECO:0000256" key="12">
    <source>
        <dbReference type="ARBA" id="ARBA00023136"/>
    </source>
</evidence>
<dbReference type="SMART" id="SM00388">
    <property type="entry name" value="HisKA"/>
    <property type="match status" value="1"/>
</dbReference>
<dbReference type="AlphaFoldDB" id="A0A2W5RAP6"/>
<evidence type="ECO:0000259" key="13">
    <source>
        <dbReference type="PROSITE" id="PS50109"/>
    </source>
</evidence>
<dbReference type="EMBL" id="QFPP01000348">
    <property type="protein sequence ID" value="PZQ67647.1"/>
    <property type="molecule type" value="Genomic_DNA"/>
</dbReference>
<feature type="domain" description="Histidine kinase" evidence="13">
    <location>
        <begin position="82"/>
        <end position="299"/>
    </location>
</feature>
<dbReference type="InterPro" id="IPR003594">
    <property type="entry name" value="HATPase_dom"/>
</dbReference>
<dbReference type="Proteomes" id="UP000249135">
    <property type="component" value="Unassembled WGS sequence"/>
</dbReference>
<comment type="catalytic activity">
    <reaction evidence="1">
        <text>ATP + protein L-histidine = ADP + protein N-phospho-L-histidine.</text>
        <dbReference type="EC" id="2.7.13.3"/>
    </reaction>
</comment>
<dbReference type="SMART" id="SM00387">
    <property type="entry name" value="HATPase_c"/>
    <property type="match status" value="1"/>
</dbReference>
<keyword evidence="10" id="KW-1133">Transmembrane helix</keyword>
<dbReference type="InterPro" id="IPR003661">
    <property type="entry name" value="HisK_dim/P_dom"/>
</dbReference>
<keyword evidence="11" id="KW-0902">Two-component regulatory system</keyword>
<keyword evidence="5" id="KW-0808">Transferase</keyword>
<dbReference type="Pfam" id="PF02518">
    <property type="entry name" value="HATPase_c"/>
    <property type="match status" value="1"/>
</dbReference>
<keyword evidence="9" id="KW-0067">ATP-binding</keyword>
<dbReference type="SUPFAM" id="SSF47384">
    <property type="entry name" value="Homodimeric domain of signal transducing histidine kinase"/>
    <property type="match status" value="1"/>
</dbReference>
<name>A0A2W5RAP6_VARPD</name>
<dbReference type="InterPro" id="IPR050428">
    <property type="entry name" value="TCS_sensor_his_kinase"/>
</dbReference>
<evidence type="ECO:0000256" key="5">
    <source>
        <dbReference type="ARBA" id="ARBA00022679"/>
    </source>
</evidence>
<dbReference type="InterPro" id="IPR003660">
    <property type="entry name" value="HAMP_dom"/>
</dbReference>
<dbReference type="CDD" id="cd00082">
    <property type="entry name" value="HisKA"/>
    <property type="match status" value="1"/>
</dbReference>
<evidence type="ECO:0000256" key="8">
    <source>
        <dbReference type="ARBA" id="ARBA00022777"/>
    </source>
</evidence>
<gene>
    <name evidence="15" type="ORF">DI563_21310</name>
</gene>
<dbReference type="GO" id="GO:0005524">
    <property type="term" value="F:ATP binding"/>
    <property type="evidence" value="ECO:0007669"/>
    <property type="project" value="UniProtKB-KW"/>
</dbReference>
<dbReference type="PROSITE" id="PS50109">
    <property type="entry name" value="HIS_KIN"/>
    <property type="match status" value="1"/>
</dbReference>
<dbReference type="Pfam" id="PF00512">
    <property type="entry name" value="HisKA"/>
    <property type="match status" value="1"/>
</dbReference>
<dbReference type="InterPro" id="IPR004358">
    <property type="entry name" value="Sig_transdc_His_kin-like_C"/>
</dbReference>
<protein>
    <recommendedName>
        <fullName evidence="3">histidine kinase</fullName>
        <ecNumber evidence="3">2.7.13.3</ecNumber>
    </recommendedName>
</protein>
<dbReference type="InterPro" id="IPR036097">
    <property type="entry name" value="HisK_dim/P_sf"/>
</dbReference>
<evidence type="ECO:0000313" key="15">
    <source>
        <dbReference type="EMBL" id="PZQ67647.1"/>
    </source>
</evidence>